<evidence type="ECO:0000313" key="6">
    <source>
        <dbReference type="Proteomes" id="UP000501063"/>
    </source>
</evidence>
<evidence type="ECO:0000259" key="4">
    <source>
        <dbReference type="PROSITE" id="PS50943"/>
    </source>
</evidence>
<dbReference type="InterPro" id="IPR010982">
    <property type="entry name" value="Lambda_DNA-bd_dom_sf"/>
</dbReference>
<dbReference type="SMART" id="SM00530">
    <property type="entry name" value="HTH_XRE"/>
    <property type="match status" value="2"/>
</dbReference>
<dbReference type="GO" id="GO:0003677">
    <property type="term" value="F:DNA binding"/>
    <property type="evidence" value="ECO:0007669"/>
    <property type="project" value="UniProtKB-KW"/>
</dbReference>
<protein>
    <submittedName>
        <fullName evidence="5">Transcriptional regulator</fullName>
    </submittedName>
</protein>
<dbReference type="KEGG" id="pnt:G5B91_33335"/>
<dbReference type="PROSITE" id="PS50943">
    <property type="entry name" value="HTH_CROC1"/>
    <property type="match status" value="1"/>
</dbReference>
<evidence type="ECO:0000313" key="5">
    <source>
        <dbReference type="EMBL" id="QIE91244.1"/>
    </source>
</evidence>
<dbReference type="PANTHER" id="PTHR36511:SF3">
    <property type="entry name" value="ANTITOXIN HIGA-2"/>
    <property type="match status" value="1"/>
</dbReference>
<evidence type="ECO:0000256" key="3">
    <source>
        <dbReference type="ARBA" id="ARBA00023163"/>
    </source>
</evidence>
<keyword evidence="5" id="KW-0614">Plasmid</keyword>
<geneLocation type="plasmid" evidence="6">
    <name>ppnihbp1_1</name>
</geneLocation>
<dbReference type="RefSeq" id="WP_017519854.1">
    <property type="nucleotide sequence ID" value="NZ_CP049142.1"/>
</dbReference>
<dbReference type="InterPro" id="IPR001387">
    <property type="entry name" value="Cro/C1-type_HTH"/>
</dbReference>
<keyword evidence="1" id="KW-0805">Transcription regulation</keyword>
<dbReference type="Pfam" id="PF01381">
    <property type="entry name" value="HTH_3"/>
    <property type="match status" value="1"/>
</dbReference>
<dbReference type="Gene3D" id="1.10.260.40">
    <property type="entry name" value="lambda repressor-like DNA-binding domains"/>
    <property type="match status" value="2"/>
</dbReference>
<dbReference type="AlphaFoldDB" id="A0A6G6J7L8"/>
<dbReference type="EMBL" id="CP049142">
    <property type="protein sequence ID" value="QIE91244.1"/>
    <property type="molecule type" value="Genomic_DNA"/>
</dbReference>
<organism evidence="5 6">
    <name type="scientific">Pseudomonas nitroreducens</name>
    <dbReference type="NCBI Taxonomy" id="46680"/>
    <lineage>
        <taxon>Bacteria</taxon>
        <taxon>Pseudomonadati</taxon>
        <taxon>Pseudomonadota</taxon>
        <taxon>Gammaproteobacteria</taxon>
        <taxon>Pseudomonadales</taxon>
        <taxon>Pseudomonadaceae</taxon>
        <taxon>Pseudomonas</taxon>
    </lineage>
</organism>
<dbReference type="PANTHER" id="PTHR36511">
    <property type="entry name" value="MERR FAMILY BACTERIAL REGULATORY PROTEIN"/>
    <property type="match status" value="1"/>
</dbReference>
<gene>
    <name evidence="5" type="ORF">G5B91_33335</name>
</gene>
<reference evidence="5 6" key="1">
    <citation type="submission" date="2020-02" db="EMBL/GenBank/DDBJ databases">
        <title>Integrative conjugative elements (ICEs) and plasmids drive adaptation of Pseudomonas nitroreducens strain HBP1 to wastewater environment.</title>
        <authorList>
            <person name="Sentchilo V."/>
            <person name="Carraro N."/>
            <person name="Bertelli C."/>
            <person name="van der Meer J.R."/>
        </authorList>
    </citation>
    <scope>NUCLEOTIDE SEQUENCE [LARGE SCALE GENOMIC DNA]</scope>
    <source>
        <strain evidence="5 6">HBP1</strain>
        <plasmid evidence="6">ppnihbp1_1</plasmid>
    </source>
</reference>
<sequence length="135" mass="14868">MKAPSGVAKTIDLAELREVFHLRQDDVGDLLGVHRSTVIDWEKGKQPSWLPLVCLGIPTTLVLKQPVPAISANDLVAARAQLGIEQADLANHLGVHVRTVRTWEAKRPPAWLPVAMIGLALQLQAPFWHARVRAK</sequence>
<accession>A0A6G6J7L8</accession>
<evidence type="ECO:0000256" key="2">
    <source>
        <dbReference type="ARBA" id="ARBA00023125"/>
    </source>
</evidence>
<dbReference type="InterPro" id="IPR052359">
    <property type="entry name" value="HTH-type_reg/antitoxin"/>
</dbReference>
<proteinExistence type="predicted"/>
<feature type="domain" description="HTH cro/C1-type" evidence="4">
    <location>
        <begin position="13"/>
        <end position="48"/>
    </location>
</feature>
<evidence type="ECO:0000256" key="1">
    <source>
        <dbReference type="ARBA" id="ARBA00023015"/>
    </source>
</evidence>
<keyword evidence="2" id="KW-0238">DNA-binding</keyword>
<dbReference type="CDD" id="cd00093">
    <property type="entry name" value="HTH_XRE"/>
    <property type="match status" value="2"/>
</dbReference>
<dbReference type="Proteomes" id="UP000501063">
    <property type="component" value="Plasmid pPniHBP1_1"/>
</dbReference>
<dbReference type="SUPFAM" id="SSF47413">
    <property type="entry name" value="lambda repressor-like DNA-binding domains"/>
    <property type="match status" value="2"/>
</dbReference>
<name>A0A6G6J7L8_PSENT</name>
<keyword evidence="3" id="KW-0804">Transcription</keyword>